<keyword evidence="2" id="KW-1185">Reference proteome</keyword>
<reference evidence="1 2" key="1">
    <citation type="submission" date="2017-10" db="EMBL/GenBank/DDBJ databases">
        <title>Sequencing the genomes of 1000 actinobacteria strains.</title>
        <authorList>
            <person name="Klenk H.-P."/>
        </authorList>
    </citation>
    <scope>NUCLEOTIDE SEQUENCE [LARGE SCALE GENOMIC DNA]</scope>
    <source>
        <strain evidence="1 2">DSM 20688</strain>
    </source>
</reference>
<dbReference type="STRING" id="1724.GCA_001044175_00893"/>
<organism evidence="1 2">
    <name type="scientific">Corynebacterium renale</name>
    <dbReference type="NCBI Taxonomy" id="1724"/>
    <lineage>
        <taxon>Bacteria</taxon>
        <taxon>Bacillati</taxon>
        <taxon>Actinomycetota</taxon>
        <taxon>Actinomycetes</taxon>
        <taxon>Mycobacteriales</taxon>
        <taxon>Corynebacteriaceae</taxon>
        <taxon>Corynebacterium</taxon>
    </lineage>
</organism>
<proteinExistence type="predicted"/>
<dbReference type="Proteomes" id="UP000221653">
    <property type="component" value="Unassembled WGS sequence"/>
</dbReference>
<gene>
    <name evidence="1" type="ORF">ATK06_1985</name>
</gene>
<accession>A0A2A9DQ88</accession>
<dbReference type="RefSeq" id="WP_048379599.1">
    <property type="nucleotide sequence ID" value="NZ_LDYE01000003.1"/>
</dbReference>
<protein>
    <submittedName>
        <fullName evidence="1">Uncharacterized protein</fullName>
    </submittedName>
</protein>
<dbReference type="OrthoDB" id="4416157at2"/>
<name>A0A2A9DQ88_9CORY</name>
<dbReference type="EMBL" id="PDJF01000001">
    <property type="protein sequence ID" value="PFG28858.1"/>
    <property type="molecule type" value="Genomic_DNA"/>
</dbReference>
<sequence length="129" mass="14219">MTTQSRPVYTRLQLLIIPSVWQETQQELPATLEQAGLTNPQVWSAETNFTCEPDSMLATEFAQREGHAPIAEVLHRATITAVTDMELRDVTKAVVAALPEGTYWYGSTYEGTVDPEDGDTNSAACAWQS</sequence>
<comment type="caution">
    <text evidence="1">The sequence shown here is derived from an EMBL/GenBank/DDBJ whole genome shotgun (WGS) entry which is preliminary data.</text>
</comment>
<dbReference type="AlphaFoldDB" id="A0A2A9DQ88"/>
<evidence type="ECO:0000313" key="2">
    <source>
        <dbReference type="Proteomes" id="UP000221653"/>
    </source>
</evidence>
<evidence type="ECO:0000313" key="1">
    <source>
        <dbReference type="EMBL" id="PFG28858.1"/>
    </source>
</evidence>